<evidence type="ECO:0000313" key="4">
    <source>
        <dbReference type="Proteomes" id="UP000746741"/>
    </source>
</evidence>
<evidence type="ECO:0000256" key="1">
    <source>
        <dbReference type="SAM" id="MobiDB-lite"/>
    </source>
</evidence>
<gene>
    <name evidence="3" type="ORF">GWK15_06965</name>
    <name evidence="2" type="ORF">GXW75_13390</name>
</gene>
<feature type="compositionally biased region" description="Pro residues" evidence="1">
    <location>
        <begin position="165"/>
        <end position="177"/>
    </location>
</feature>
<feature type="compositionally biased region" description="Low complexity" evidence="1">
    <location>
        <begin position="178"/>
        <end position="188"/>
    </location>
</feature>
<reference evidence="2" key="3">
    <citation type="journal article" date="2021" name="Syst. Appl. Microbiol.">
        <title>Roseomonas hellenica sp. nov., isolated from roots of wild-growing Alkanna tinctoria.</title>
        <authorList>
            <person name="Rat A."/>
            <person name="Naranjo H.D."/>
            <person name="Lebbe L."/>
            <person name="Cnockaert M."/>
            <person name="Krigas N."/>
            <person name="Grigoriadou K."/>
            <person name="Maloupa E."/>
            <person name="Willems A."/>
        </authorList>
    </citation>
    <scope>NUCLEOTIDE SEQUENCE</scope>
    <source>
        <strain evidence="2">LMG 31161</strain>
    </source>
</reference>
<feature type="compositionally biased region" description="Pro residues" evidence="1">
    <location>
        <begin position="46"/>
        <end position="64"/>
    </location>
</feature>
<evidence type="ECO:0000313" key="5">
    <source>
        <dbReference type="Proteomes" id="UP001138708"/>
    </source>
</evidence>
<reference evidence="3 4" key="2">
    <citation type="submission" date="2020-02" db="EMBL/GenBank/DDBJ databases">
        <authorList>
            <person name="Sun Q."/>
            <person name="Inoue M."/>
        </authorList>
    </citation>
    <scope>NUCLEOTIDE SEQUENCE [LARGE SCALE GENOMIC DNA]</scope>
    <source>
        <strain evidence="3 4">KCTC 22478</strain>
    </source>
</reference>
<dbReference type="InterPro" id="IPR021735">
    <property type="entry name" value="DUF3306"/>
</dbReference>
<protein>
    <submittedName>
        <fullName evidence="2">DUF3306 domain-containing protein</fullName>
    </submittedName>
</protein>
<dbReference type="Proteomes" id="UP000746741">
    <property type="component" value="Unassembled WGS sequence"/>
</dbReference>
<comment type="caution">
    <text evidence="2">The sequence shown here is derived from an EMBL/GenBank/DDBJ whole genome shotgun (WGS) entry which is preliminary data.</text>
</comment>
<proteinExistence type="predicted"/>
<dbReference type="EMBL" id="JAAVUP010000002">
    <property type="protein sequence ID" value="NKE16677.1"/>
    <property type="molecule type" value="Genomic_DNA"/>
</dbReference>
<dbReference type="Proteomes" id="UP001138708">
    <property type="component" value="Unassembled WGS sequence"/>
</dbReference>
<keyword evidence="4" id="KW-1185">Reference proteome</keyword>
<dbReference type="RefSeq" id="WP_168040517.1">
    <property type="nucleotide sequence ID" value="NZ_JAAEDK010000027.1"/>
</dbReference>
<feature type="region of interest" description="Disordered" evidence="1">
    <location>
        <begin position="142"/>
        <end position="208"/>
    </location>
</feature>
<name>A0A9X9WIT8_9PROT</name>
<sequence>MSGEGFLSRWSRRKRAAEAGLDEAEPQPAPPAVAAQAAPSAAQAPAAPPAAPLPVEPPFDPATLPPVESLTIESDIRDFLRKEVPEALKRAALRKAWALDPAIRDFVGPADYAWDYNSPDGVPGFSLDIVGDVQKMLAQAMGLDAPAPPADAARPAHGEDTVEETPPPLEPAEPPADAPMLLADAPVELPAPEPPDPMRRRHGSALPS</sequence>
<dbReference type="AlphaFoldDB" id="A0A9X9WIT8"/>
<evidence type="ECO:0000313" key="3">
    <source>
        <dbReference type="EMBL" id="NKE16677.1"/>
    </source>
</evidence>
<dbReference type="EMBL" id="JAAEDK010000027">
    <property type="protein sequence ID" value="MBR0660248.1"/>
    <property type="molecule type" value="Genomic_DNA"/>
</dbReference>
<feature type="compositionally biased region" description="Basic residues" evidence="1">
    <location>
        <begin position="199"/>
        <end position="208"/>
    </location>
</feature>
<feature type="region of interest" description="Disordered" evidence="1">
    <location>
        <begin position="1"/>
        <end position="66"/>
    </location>
</feature>
<feature type="compositionally biased region" description="Low complexity" evidence="1">
    <location>
        <begin position="32"/>
        <end position="45"/>
    </location>
</feature>
<dbReference type="Pfam" id="PF11748">
    <property type="entry name" value="DUF3306"/>
    <property type="match status" value="1"/>
</dbReference>
<accession>A0A9X9WIT8</accession>
<reference evidence="2" key="1">
    <citation type="submission" date="2020-01" db="EMBL/GenBank/DDBJ databases">
        <authorList>
            <person name="Rat A."/>
        </authorList>
    </citation>
    <scope>NUCLEOTIDE SEQUENCE</scope>
    <source>
        <strain evidence="2">LMG 31161</strain>
    </source>
</reference>
<evidence type="ECO:0000313" key="2">
    <source>
        <dbReference type="EMBL" id="MBR0660248.1"/>
    </source>
</evidence>
<organism evidence="2 5">
    <name type="scientific">Neoroseomonas oryzicola</name>
    <dbReference type="NCBI Taxonomy" id="535904"/>
    <lineage>
        <taxon>Bacteria</taxon>
        <taxon>Pseudomonadati</taxon>
        <taxon>Pseudomonadota</taxon>
        <taxon>Alphaproteobacteria</taxon>
        <taxon>Acetobacterales</taxon>
        <taxon>Acetobacteraceae</taxon>
        <taxon>Neoroseomonas</taxon>
    </lineage>
</organism>